<protein>
    <submittedName>
        <fullName evidence="3">Anti-sigma factor RsiW</fullName>
    </submittedName>
</protein>
<dbReference type="EMBL" id="JAFBER010000003">
    <property type="protein sequence ID" value="MBM7644493.1"/>
    <property type="molecule type" value="Genomic_DNA"/>
</dbReference>
<proteinExistence type="predicted"/>
<accession>A0ABS2PWS6</accession>
<comment type="caution">
    <text evidence="3">The sequence shown here is derived from an EMBL/GenBank/DDBJ whole genome shotgun (WGS) entry which is preliminary data.</text>
</comment>
<dbReference type="RefSeq" id="WP_205002472.1">
    <property type="nucleotide sequence ID" value="NZ_JAFBER010000003.1"/>
</dbReference>
<organism evidence="3 4">
    <name type="scientific">Scopulibacillus daqui</name>
    <dbReference type="NCBI Taxonomy" id="1469162"/>
    <lineage>
        <taxon>Bacteria</taxon>
        <taxon>Bacillati</taxon>
        <taxon>Bacillota</taxon>
        <taxon>Bacilli</taxon>
        <taxon>Bacillales</taxon>
        <taxon>Sporolactobacillaceae</taxon>
        <taxon>Scopulibacillus</taxon>
    </lineage>
</organism>
<dbReference type="Proteomes" id="UP000808914">
    <property type="component" value="Unassembled WGS sequence"/>
</dbReference>
<keyword evidence="1" id="KW-0472">Membrane</keyword>
<evidence type="ECO:0000313" key="4">
    <source>
        <dbReference type="Proteomes" id="UP000808914"/>
    </source>
</evidence>
<sequence length="207" mass="23499">MACSLEMKRLIDAVLDEEATAEEQQKLKTHMHDCRHCRQHYNQLVQSINLLKGLEQPNVSEHFTASVLSVVPIREKGQTLKRWFKPHPVLTAAAVFIILMISSFFSLWQFTPFQAVVKGKGRLAYQGNTVIVPKDEVIDGDLIVKNGNAKIEGKVKGDVVLIQSHSLLASAGHVNGKIEKINKFMEWLWYDMKGFFTRVFLIKRLPG</sequence>
<dbReference type="InterPro" id="IPR027383">
    <property type="entry name" value="Znf_put"/>
</dbReference>
<keyword evidence="1" id="KW-1133">Transmembrane helix</keyword>
<evidence type="ECO:0000259" key="2">
    <source>
        <dbReference type="Pfam" id="PF13490"/>
    </source>
</evidence>
<feature type="transmembrane region" description="Helical" evidence="1">
    <location>
        <begin position="89"/>
        <end position="108"/>
    </location>
</feature>
<keyword evidence="1" id="KW-0812">Transmembrane</keyword>
<evidence type="ECO:0000256" key="1">
    <source>
        <dbReference type="SAM" id="Phobius"/>
    </source>
</evidence>
<evidence type="ECO:0000313" key="3">
    <source>
        <dbReference type="EMBL" id="MBM7644493.1"/>
    </source>
</evidence>
<reference evidence="3 4" key="1">
    <citation type="submission" date="2021-01" db="EMBL/GenBank/DDBJ databases">
        <title>Genomic Encyclopedia of Type Strains, Phase IV (KMG-IV): sequencing the most valuable type-strain genomes for metagenomic binning, comparative biology and taxonomic classification.</title>
        <authorList>
            <person name="Goeker M."/>
        </authorList>
    </citation>
    <scope>NUCLEOTIDE SEQUENCE [LARGE SCALE GENOMIC DNA]</scope>
    <source>
        <strain evidence="3 4">DSM 28236</strain>
    </source>
</reference>
<gene>
    <name evidence="3" type="ORF">JOD45_000686</name>
</gene>
<name>A0ABS2PWS6_9BACL</name>
<keyword evidence="4" id="KW-1185">Reference proteome</keyword>
<dbReference type="Pfam" id="PF13490">
    <property type="entry name" value="zf-HC2"/>
    <property type="match status" value="1"/>
</dbReference>
<feature type="domain" description="Putative zinc-finger" evidence="2">
    <location>
        <begin position="8"/>
        <end position="38"/>
    </location>
</feature>